<accession>K2QHB9</accession>
<comment type="caution">
    <text evidence="2">The sequence shown here is derived from an EMBL/GenBank/DDBJ whole genome shotgun (WGS) entry which is preliminary data.</text>
</comment>
<sequence>MAPRFPLQVGVLFVDDMVQLTDIAPVDTLTMITPEYVSEALESNFPHLQDQVVPMNVSYIHEKGKGLVKLTASAKLSITHSLSNAPPLDILIIPGSAPIITARPAIDAFIQSAAAHGTTILCICTGIFPTAASGVLEGRAATAPLVMLSTLRAQYPGIQWNNTRRWEKSIGTAGSGDIWTSGSIANGVDLMCAFMRERFSESRELVDLMIKLATTPEREPAYDEKEKALETLFEETR</sequence>
<dbReference type="SUPFAM" id="SSF52317">
    <property type="entry name" value="Class I glutamine amidotransferase-like"/>
    <property type="match status" value="1"/>
</dbReference>
<dbReference type="Gene3D" id="3.40.50.880">
    <property type="match status" value="1"/>
</dbReference>
<dbReference type="VEuPathDB" id="FungiDB:MPH_13845"/>
<dbReference type="AlphaFoldDB" id="K2QHB9"/>
<evidence type="ECO:0000259" key="1">
    <source>
        <dbReference type="Pfam" id="PF01965"/>
    </source>
</evidence>
<gene>
    <name evidence="2" type="ORF">MPH_13845</name>
</gene>
<protein>
    <submittedName>
        <fullName evidence="2">ThiJ/PfpI</fullName>
    </submittedName>
</protein>
<dbReference type="InParanoid" id="K2QHB9"/>
<dbReference type="InterPro" id="IPR029062">
    <property type="entry name" value="Class_I_gatase-like"/>
</dbReference>
<dbReference type="eggNOG" id="ENOG502SNXF">
    <property type="taxonomic scope" value="Eukaryota"/>
</dbReference>
<reference evidence="2 3" key="1">
    <citation type="journal article" date="2012" name="BMC Genomics">
        <title>Tools to kill: Genome of one of the most destructive plant pathogenic fungi Macrophomina phaseolina.</title>
        <authorList>
            <person name="Islam M.S."/>
            <person name="Haque M.S."/>
            <person name="Islam M.M."/>
            <person name="Emdad E.M."/>
            <person name="Halim A."/>
            <person name="Hossen Q.M.M."/>
            <person name="Hossain M.Z."/>
            <person name="Ahmed B."/>
            <person name="Rahim S."/>
            <person name="Rahman M.S."/>
            <person name="Alam M.M."/>
            <person name="Hou S."/>
            <person name="Wan X."/>
            <person name="Saito J.A."/>
            <person name="Alam M."/>
        </authorList>
    </citation>
    <scope>NUCLEOTIDE SEQUENCE [LARGE SCALE GENOMIC DNA]</scope>
    <source>
        <strain evidence="2 3">MS6</strain>
    </source>
</reference>
<dbReference type="Pfam" id="PF01965">
    <property type="entry name" value="DJ-1_PfpI"/>
    <property type="match status" value="1"/>
</dbReference>
<evidence type="ECO:0000313" key="2">
    <source>
        <dbReference type="EMBL" id="EKG09161.1"/>
    </source>
</evidence>
<evidence type="ECO:0000313" key="3">
    <source>
        <dbReference type="Proteomes" id="UP000007129"/>
    </source>
</evidence>
<dbReference type="Proteomes" id="UP000007129">
    <property type="component" value="Unassembled WGS sequence"/>
</dbReference>
<feature type="domain" description="DJ-1/PfpI" evidence="1">
    <location>
        <begin position="56"/>
        <end position="195"/>
    </location>
</feature>
<dbReference type="PANTHER" id="PTHR43130:SF7">
    <property type="entry name" value="DJ-1_PFPI DOMAIN-CONTAINING PROTEIN"/>
    <property type="match status" value="1"/>
</dbReference>
<dbReference type="InterPro" id="IPR052158">
    <property type="entry name" value="INH-QAR"/>
</dbReference>
<dbReference type="PANTHER" id="PTHR43130">
    <property type="entry name" value="ARAC-FAMILY TRANSCRIPTIONAL REGULATOR"/>
    <property type="match status" value="1"/>
</dbReference>
<organism evidence="2 3">
    <name type="scientific">Macrophomina phaseolina (strain MS6)</name>
    <name type="common">Charcoal rot fungus</name>
    <dbReference type="NCBI Taxonomy" id="1126212"/>
    <lineage>
        <taxon>Eukaryota</taxon>
        <taxon>Fungi</taxon>
        <taxon>Dikarya</taxon>
        <taxon>Ascomycota</taxon>
        <taxon>Pezizomycotina</taxon>
        <taxon>Dothideomycetes</taxon>
        <taxon>Dothideomycetes incertae sedis</taxon>
        <taxon>Botryosphaeriales</taxon>
        <taxon>Botryosphaeriaceae</taxon>
        <taxon>Macrophomina</taxon>
    </lineage>
</organism>
<dbReference type="EMBL" id="AHHD01000762">
    <property type="protein sequence ID" value="EKG09161.1"/>
    <property type="molecule type" value="Genomic_DNA"/>
</dbReference>
<dbReference type="InterPro" id="IPR002818">
    <property type="entry name" value="DJ-1/PfpI"/>
</dbReference>
<dbReference type="OrthoDB" id="543156at2759"/>
<name>K2QHB9_MACPH</name>
<proteinExistence type="predicted"/>
<dbReference type="HOGENOM" id="CLU_000445_44_8_1"/>